<protein>
    <recommendedName>
        <fullName evidence="2">Nucleoside transporter/FeoB GTPase Gate domain-containing protein</fullName>
    </recommendedName>
</protein>
<keyword evidence="1" id="KW-0472">Membrane</keyword>
<reference evidence="3 4" key="1">
    <citation type="submission" date="2018-06" db="EMBL/GenBank/DDBJ databases">
        <title>Complete genome of Desulfovibrio marinus P48SEP.</title>
        <authorList>
            <person name="Crispim J.S."/>
            <person name="Vidigal P.M.P."/>
            <person name="Silva L.C.F."/>
            <person name="Araujo L.C."/>
            <person name="Laguardia C.N."/>
            <person name="Dias R.S."/>
            <person name="Sousa M.P."/>
            <person name="Paula S.O."/>
            <person name="Silva C."/>
        </authorList>
    </citation>
    <scope>NUCLEOTIDE SEQUENCE [LARGE SCALE GENOMIC DNA]</scope>
    <source>
        <strain evidence="3 4">P48SEP</strain>
    </source>
</reference>
<dbReference type="EMBL" id="QMIF01000008">
    <property type="protein sequence ID" value="TVM33166.1"/>
    <property type="molecule type" value="Genomic_DNA"/>
</dbReference>
<name>A0A6P1ZGM5_9BACT</name>
<feature type="domain" description="Nucleoside transporter/FeoB GTPase Gate" evidence="2">
    <location>
        <begin position="21"/>
        <end position="107"/>
    </location>
</feature>
<accession>A0A6P1ZGM5</accession>
<dbReference type="Proteomes" id="UP000434052">
    <property type="component" value="Unassembled WGS sequence"/>
</dbReference>
<proteinExistence type="predicted"/>
<feature type="transmembrane region" description="Helical" evidence="1">
    <location>
        <begin position="210"/>
        <end position="233"/>
    </location>
</feature>
<evidence type="ECO:0000259" key="2">
    <source>
        <dbReference type="Pfam" id="PF07670"/>
    </source>
</evidence>
<dbReference type="AlphaFoldDB" id="A0A6P1ZGM5"/>
<evidence type="ECO:0000313" key="4">
    <source>
        <dbReference type="Proteomes" id="UP000434052"/>
    </source>
</evidence>
<sequence>MRAALNAIGGLLRDTVKVVLDLYKVMIPIIILVKILSELNVLGYLAWPLTPVMKLVGLPAETGLVWVTAMFVNLYSAMAVYVSLGALSLNIAQITVLATMMLVAHNLLLETRIAQQCGVSAKSQIIVRVGCAILLGFILHLVFSGFGVFQEPSRLLWDPPAEAPTLLLWAWGQAKGLISLFFIIFGLMVLMQVLKALRITDLFNFVLRPFLKIMGISSNAATITVIGLTLGITYGGGLIIHESRSGTVSRMDLFSAMTLMALSHALIEDTLVMSLLGAHMAGTFWGRLIFSLVVVAILSRLLRKKLAPVEA</sequence>
<dbReference type="InterPro" id="IPR011642">
    <property type="entry name" value="Gate_dom"/>
</dbReference>
<organism evidence="3 4">
    <name type="scientific">Oceanidesulfovibrio marinus</name>
    <dbReference type="NCBI Taxonomy" id="370038"/>
    <lineage>
        <taxon>Bacteria</taxon>
        <taxon>Pseudomonadati</taxon>
        <taxon>Thermodesulfobacteriota</taxon>
        <taxon>Desulfovibrionia</taxon>
        <taxon>Desulfovibrionales</taxon>
        <taxon>Desulfovibrionaceae</taxon>
        <taxon>Oceanidesulfovibrio</taxon>
    </lineage>
</organism>
<dbReference type="Pfam" id="PF07670">
    <property type="entry name" value="Gate"/>
    <property type="match status" value="1"/>
</dbReference>
<comment type="caution">
    <text evidence="3">The sequence shown here is derived from an EMBL/GenBank/DDBJ whole genome shotgun (WGS) entry which is preliminary data.</text>
</comment>
<evidence type="ECO:0000256" key="1">
    <source>
        <dbReference type="SAM" id="Phobius"/>
    </source>
</evidence>
<dbReference type="OrthoDB" id="9797308at2"/>
<feature type="transmembrane region" description="Helical" evidence="1">
    <location>
        <begin position="125"/>
        <end position="149"/>
    </location>
</feature>
<feature type="transmembrane region" description="Helical" evidence="1">
    <location>
        <begin position="25"/>
        <end position="45"/>
    </location>
</feature>
<keyword evidence="1" id="KW-1133">Transmembrane helix</keyword>
<gene>
    <name evidence="3" type="ORF">DQK91_12740</name>
</gene>
<feature type="transmembrane region" description="Helical" evidence="1">
    <location>
        <begin position="169"/>
        <end position="190"/>
    </location>
</feature>
<feature type="transmembrane region" description="Helical" evidence="1">
    <location>
        <begin position="284"/>
        <end position="302"/>
    </location>
</feature>
<keyword evidence="1" id="KW-0812">Transmembrane</keyword>
<evidence type="ECO:0000313" key="3">
    <source>
        <dbReference type="EMBL" id="TVM33166.1"/>
    </source>
</evidence>